<dbReference type="InterPro" id="IPR010730">
    <property type="entry name" value="HET"/>
</dbReference>
<gene>
    <name evidence="2" type="ORF">K432DRAFT_257468</name>
</gene>
<dbReference type="PANTHER" id="PTHR33112:SF9">
    <property type="entry name" value="HETEROKARYON INCOMPATIBILITY DOMAIN-CONTAINING PROTEIN"/>
    <property type="match status" value="1"/>
</dbReference>
<protein>
    <submittedName>
        <fullName evidence="2">HET-domain-containing protein</fullName>
    </submittedName>
</protein>
<feature type="domain" description="Heterokaryon incompatibility" evidence="1">
    <location>
        <begin position="63"/>
        <end position="223"/>
    </location>
</feature>
<feature type="non-terminal residue" evidence="2">
    <location>
        <position position="360"/>
    </location>
</feature>
<proteinExistence type="predicted"/>
<dbReference type="Proteomes" id="UP000250266">
    <property type="component" value="Unassembled WGS sequence"/>
</dbReference>
<dbReference type="OrthoDB" id="3486565at2759"/>
<evidence type="ECO:0000259" key="1">
    <source>
        <dbReference type="Pfam" id="PF06985"/>
    </source>
</evidence>
<dbReference type="EMBL" id="KV745142">
    <property type="protein sequence ID" value="OCK77250.1"/>
    <property type="molecule type" value="Genomic_DNA"/>
</dbReference>
<accession>A0A8E2E4S8</accession>
<keyword evidence="3" id="KW-1185">Reference proteome</keyword>
<dbReference type="AlphaFoldDB" id="A0A8E2E4S8"/>
<evidence type="ECO:0000313" key="2">
    <source>
        <dbReference type="EMBL" id="OCK77250.1"/>
    </source>
</evidence>
<name>A0A8E2E4S8_9PEZI</name>
<sequence>STESAASIHQIANWIKQCLRSHSNCPNEPTSFLPHRVLQIRNGEEVPRVKLIETENQTRTAAYICLSHCWGSLRPGCMTTSKNLESHKTDIPWSSLSKTFQDAVAIAIRLGFEYLWIDSLCIIQDDLMDWQNEAANMAEIYRNGFLTIAATASHDGTGGLFRPIAAQHEAQSAFVPGFDRPIYCRQILVHPGLAFSEDSRWLQDISHYRDMFPLLERGWFYQERILSPRIVHFTLCELFWECSQESCCECQTGASSVACFYPPKHAHDSLSSNRDTTEASISWNWHDIVEEYTAKQLTFEKDKLPAISGIAKVLGFRLQGSTSYLGGLWAATISQDLVWRCLQPSTRPSESYAPSWSWAS</sequence>
<dbReference type="Pfam" id="PF06985">
    <property type="entry name" value="HET"/>
    <property type="match status" value="1"/>
</dbReference>
<reference evidence="2 3" key="1">
    <citation type="journal article" date="2016" name="Nat. Commun.">
        <title>Ectomycorrhizal ecology is imprinted in the genome of the dominant symbiotic fungus Cenococcum geophilum.</title>
        <authorList>
            <consortium name="DOE Joint Genome Institute"/>
            <person name="Peter M."/>
            <person name="Kohler A."/>
            <person name="Ohm R.A."/>
            <person name="Kuo A."/>
            <person name="Krutzmann J."/>
            <person name="Morin E."/>
            <person name="Arend M."/>
            <person name="Barry K.W."/>
            <person name="Binder M."/>
            <person name="Choi C."/>
            <person name="Clum A."/>
            <person name="Copeland A."/>
            <person name="Grisel N."/>
            <person name="Haridas S."/>
            <person name="Kipfer T."/>
            <person name="LaButti K."/>
            <person name="Lindquist E."/>
            <person name="Lipzen A."/>
            <person name="Maire R."/>
            <person name="Meier B."/>
            <person name="Mihaltcheva S."/>
            <person name="Molinier V."/>
            <person name="Murat C."/>
            <person name="Poggeler S."/>
            <person name="Quandt C.A."/>
            <person name="Sperisen C."/>
            <person name="Tritt A."/>
            <person name="Tisserant E."/>
            <person name="Crous P.W."/>
            <person name="Henrissat B."/>
            <person name="Nehls U."/>
            <person name="Egli S."/>
            <person name="Spatafora J.W."/>
            <person name="Grigoriev I.V."/>
            <person name="Martin F.M."/>
        </authorList>
    </citation>
    <scope>NUCLEOTIDE SEQUENCE [LARGE SCALE GENOMIC DNA]</scope>
    <source>
        <strain evidence="2 3">CBS 459.81</strain>
    </source>
</reference>
<organism evidence="2 3">
    <name type="scientific">Lepidopterella palustris CBS 459.81</name>
    <dbReference type="NCBI Taxonomy" id="1314670"/>
    <lineage>
        <taxon>Eukaryota</taxon>
        <taxon>Fungi</taxon>
        <taxon>Dikarya</taxon>
        <taxon>Ascomycota</taxon>
        <taxon>Pezizomycotina</taxon>
        <taxon>Dothideomycetes</taxon>
        <taxon>Pleosporomycetidae</taxon>
        <taxon>Mytilinidiales</taxon>
        <taxon>Argynnaceae</taxon>
        <taxon>Lepidopterella</taxon>
    </lineage>
</organism>
<evidence type="ECO:0000313" key="3">
    <source>
        <dbReference type="Proteomes" id="UP000250266"/>
    </source>
</evidence>
<feature type="non-terminal residue" evidence="2">
    <location>
        <position position="1"/>
    </location>
</feature>
<dbReference type="PANTHER" id="PTHR33112">
    <property type="entry name" value="DOMAIN PROTEIN, PUTATIVE-RELATED"/>
    <property type="match status" value="1"/>
</dbReference>